<sequence>MHLLTYVNNLPVVACMRDNNSETARSVVVCDQKYKGPYTVWSVHHMGGELVAENGHYDIDDYSRALSIASERAK</sequence>
<evidence type="ECO:0000313" key="2">
    <source>
        <dbReference type="Proteomes" id="UP000263377"/>
    </source>
</evidence>
<dbReference type="AlphaFoldDB" id="A0A373A4D8"/>
<dbReference type="Proteomes" id="UP000263377">
    <property type="component" value="Unassembled WGS sequence"/>
</dbReference>
<accession>A0A373A4D8</accession>
<gene>
    <name evidence="1" type="ORF">DR950_35985</name>
</gene>
<comment type="caution">
    <text evidence="1">The sequence shown here is derived from an EMBL/GenBank/DDBJ whole genome shotgun (WGS) entry which is preliminary data.</text>
</comment>
<name>A0A373A4D8_9ACTN</name>
<evidence type="ECO:0000313" key="1">
    <source>
        <dbReference type="EMBL" id="RGD62437.1"/>
    </source>
</evidence>
<dbReference type="RefSeq" id="WP_117490882.1">
    <property type="nucleotide sequence ID" value="NZ_QVIG01000001.1"/>
</dbReference>
<keyword evidence="2" id="KW-1185">Reference proteome</keyword>
<protein>
    <submittedName>
        <fullName evidence="1">Uncharacterized protein</fullName>
    </submittedName>
</protein>
<reference evidence="1 2" key="1">
    <citation type="submission" date="2018-08" db="EMBL/GenBank/DDBJ databases">
        <title>Diversity &amp; Physiological Properties of Lignin-Decomposing Actinobacteria from Soil.</title>
        <authorList>
            <person name="Roh S.G."/>
            <person name="Kim S.B."/>
        </authorList>
    </citation>
    <scope>NUCLEOTIDE SEQUENCE [LARGE SCALE GENOMIC DNA]</scope>
    <source>
        <strain evidence="1 2">MMS17-GH009</strain>
    </source>
</reference>
<proteinExistence type="predicted"/>
<organism evidence="1 2">
    <name type="scientific">Kitasatospora xanthocidica</name>
    <dbReference type="NCBI Taxonomy" id="83382"/>
    <lineage>
        <taxon>Bacteria</taxon>
        <taxon>Bacillati</taxon>
        <taxon>Actinomycetota</taxon>
        <taxon>Actinomycetes</taxon>
        <taxon>Kitasatosporales</taxon>
        <taxon>Streptomycetaceae</taxon>
        <taxon>Kitasatospora</taxon>
    </lineage>
</organism>
<dbReference type="EMBL" id="QVIG01000001">
    <property type="protein sequence ID" value="RGD62437.1"/>
    <property type="molecule type" value="Genomic_DNA"/>
</dbReference>